<dbReference type="InterPro" id="IPR014569">
    <property type="entry name" value="Ubq_cyt-c_CBP3-rel"/>
</dbReference>
<dbReference type="InterPro" id="IPR007129">
    <property type="entry name" value="Ubiqinol_cyt_c_chaperone_CPB3"/>
</dbReference>
<dbReference type="PANTHER" id="PTHR12184:SF1">
    <property type="entry name" value="UBIQUINOL-CYTOCHROME-C REDUCTASE COMPLEX ASSEMBLY FACTOR 1"/>
    <property type="match status" value="1"/>
</dbReference>
<name>A0A3B0SDK2_9ZZZZ</name>
<evidence type="ECO:0000259" key="2">
    <source>
        <dbReference type="Pfam" id="PF03981"/>
    </source>
</evidence>
<proteinExistence type="inferred from homology"/>
<evidence type="ECO:0000256" key="1">
    <source>
        <dbReference type="ARBA" id="ARBA00006407"/>
    </source>
</evidence>
<protein>
    <submittedName>
        <fullName evidence="3">Ubiquinol-cytochrome C chaperone</fullName>
    </submittedName>
</protein>
<dbReference type="PANTHER" id="PTHR12184">
    <property type="entry name" value="UBIQUINOL-CYTOCHROME C REDUCTASE COMPLEX ASSEMBLY FACTOR 1 FAMILY MEMBER"/>
    <property type="match status" value="1"/>
</dbReference>
<dbReference type="EMBL" id="UOEH01000434">
    <property type="protein sequence ID" value="VAW04381.1"/>
    <property type="molecule type" value="Genomic_DNA"/>
</dbReference>
<feature type="domain" description="Ubiquinol-cytochrome c chaperone" evidence="2">
    <location>
        <begin position="34"/>
        <end position="171"/>
    </location>
</feature>
<gene>
    <name evidence="3" type="ORF">MNBD_ALPHA05-1819</name>
</gene>
<dbReference type="PIRSF" id="PIRSF032079">
    <property type="entry name" value="UCP032079"/>
    <property type="match status" value="1"/>
</dbReference>
<organism evidence="3">
    <name type="scientific">hydrothermal vent metagenome</name>
    <dbReference type="NCBI Taxonomy" id="652676"/>
    <lineage>
        <taxon>unclassified sequences</taxon>
        <taxon>metagenomes</taxon>
        <taxon>ecological metagenomes</taxon>
    </lineage>
</organism>
<accession>A0A3B0SDK2</accession>
<dbReference type="InterPro" id="IPR021150">
    <property type="entry name" value="Ubiq_cyt_c_chap"/>
</dbReference>
<reference evidence="3" key="1">
    <citation type="submission" date="2018-06" db="EMBL/GenBank/DDBJ databases">
        <authorList>
            <person name="Zhirakovskaya E."/>
        </authorList>
    </citation>
    <scope>NUCLEOTIDE SEQUENCE</scope>
</reference>
<dbReference type="Pfam" id="PF03981">
    <property type="entry name" value="Ubiq_cyt_C_chap"/>
    <property type="match status" value="1"/>
</dbReference>
<evidence type="ECO:0000313" key="3">
    <source>
        <dbReference type="EMBL" id="VAW04381.1"/>
    </source>
</evidence>
<sequence length="180" mass="19266">MIVSLFRKDPAVAAGEALYAAAVEQARAPRFYADFGVPDTVEGRFEMIVVHAFLILTRLKGDGPGEKKVGQKLFDAMFQNLDDALRELGVGDLSVGKKIRKLAENFFGRVGVYGEALKPDAEPGLLTAALGRNIFEDEAAPGAERLAAYVRQAAASINAQPVPRIVGGIVHFPEPEGSAE</sequence>
<comment type="similarity">
    <text evidence="1">Belongs to the CBP3 family.</text>
</comment>
<dbReference type="AlphaFoldDB" id="A0A3B0SDK2"/>